<protein>
    <submittedName>
        <fullName evidence="1">Uncharacterized protein</fullName>
    </submittedName>
</protein>
<dbReference type="AlphaFoldDB" id="A0A5E4N8U5"/>
<name>A0A5E4N8U5_9HEMI</name>
<keyword evidence="2" id="KW-1185">Reference proteome</keyword>
<gene>
    <name evidence="1" type="ORF">CINCED_3A022965</name>
</gene>
<organism evidence="1 2">
    <name type="scientific">Cinara cedri</name>
    <dbReference type="NCBI Taxonomy" id="506608"/>
    <lineage>
        <taxon>Eukaryota</taxon>
        <taxon>Metazoa</taxon>
        <taxon>Ecdysozoa</taxon>
        <taxon>Arthropoda</taxon>
        <taxon>Hexapoda</taxon>
        <taxon>Insecta</taxon>
        <taxon>Pterygota</taxon>
        <taxon>Neoptera</taxon>
        <taxon>Paraneoptera</taxon>
        <taxon>Hemiptera</taxon>
        <taxon>Sternorrhyncha</taxon>
        <taxon>Aphidomorpha</taxon>
        <taxon>Aphidoidea</taxon>
        <taxon>Aphididae</taxon>
        <taxon>Lachninae</taxon>
        <taxon>Cinara</taxon>
    </lineage>
</organism>
<sequence>MCRSSYGQNKQLSQEQLQSVVKCCRSSQMRQPVYHLLAPLAGIKFTQFFLEHYQRNDETFLELVVTRDETWVFTILSQIGSLYSDTIPITQPKISKFRF</sequence>
<accession>A0A5E4N8U5</accession>
<proteinExistence type="predicted"/>
<dbReference type="Proteomes" id="UP000325440">
    <property type="component" value="Unassembled WGS sequence"/>
</dbReference>
<evidence type="ECO:0000313" key="1">
    <source>
        <dbReference type="EMBL" id="VVC41202.1"/>
    </source>
</evidence>
<reference evidence="1 2" key="1">
    <citation type="submission" date="2019-08" db="EMBL/GenBank/DDBJ databases">
        <authorList>
            <person name="Alioto T."/>
            <person name="Alioto T."/>
            <person name="Gomez Garrido J."/>
        </authorList>
    </citation>
    <scope>NUCLEOTIDE SEQUENCE [LARGE SCALE GENOMIC DNA]</scope>
</reference>
<dbReference type="EMBL" id="CABPRJ010001914">
    <property type="protein sequence ID" value="VVC41202.1"/>
    <property type="molecule type" value="Genomic_DNA"/>
</dbReference>
<evidence type="ECO:0000313" key="2">
    <source>
        <dbReference type="Proteomes" id="UP000325440"/>
    </source>
</evidence>